<dbReference type="PANTHER" id="PTHR38111:SF11">
    <property type="entry name" value="TRANSCRIPTION FACTOR DOMAIN-CONTAINING PROTEIN-RELATED"/>
    <property type="match status" value="1"/>
</dbReference>
<gene>
    <name evidence="2" type="ORF">Z520_11582</name>
</gene>
<dbReference type="AlphaFoldDB" id="A0A0D2GTD0"/>
<evidence type="ECO:0000256" key="1">
    <source>
        <dbReference type="SAM" id="MobiDB-lite"/>
    </source>
</evidence>
<dbReference type="STRING" id="1442371.A0A0D2GTD0"/>
<evidence type="ECO:0000313" key="3">
    <source>
        <dbReference type="Proteomes" id="UP000053411"/>
    </source>
</evidence>
<dbReference type="RefSeq" id="XP_016626853.1">
    <property type="nucleotide sequence ID" value="XM_016782070.1"/>
</dbReference>
<dbReference type="OrthoDB" id="3525185at2759"/>
<feature type="region of interest" description="Disordered" evidence="1">
    <location>
        <begin position="1"/>
        <end position="30"/>
    </location>
</feature>
<dbReference type="Pfam" id="PF11951">
    <property type="entry name" value="Fungal_trans_2"/>
    <property type="match status" value="1"/>
</dbReference>
<sequence>MGVPKAPGLRTSHWSWRPGPSDDEYNSGRKPLYLTPHEHQKTLYPAVNFNDNSTGGRKEQWLVSQENRKAVTLAEGERSEQCEGYERYPVFINRNQAGLQRRERLEEVRCTRPQSALQNQDSTRITFSVPSPSQLIEDQLLSCFWEGYSTDSSQHSGAREPAWLYHSINISGPTTSLRQALLSLAYIRTGRLQSNQTLILKGQEIYGQTLRLMQSALYDSTLVLHDETLAAARCMVLYEAFESTSEDMDAWQSHIMGIARIIQLRGPGRHRDPLSKSILESMRYNAMIVCLARRESSFFSNPDWLLQPWADDTPKDIEQRIYDYGFTLSNLIQMGEAAYQRSDRAEILRILEQIRNSYVGMTALHEELLAMQPEHYPLAAHHHVLLAIDERPFGETTHAITCAILLALDLFFSTYAAALIDKCADFLSDGHEHGYHDSLILAGISRYTDPARRLDLARQILRLLQYCLQTTPFEYARPRIIFPLNVVRWELRTIPQDRAQVQALFDTIASANQFRIARSVQNAGSKTLPSVVSWRRKR</sequence>
<dbReference type="PANTHER" id="PTHR38111">
    <property type="entry name" value="ZN(2)-C6 FUNGAL-TYPE DOMAIN-CONTAINING PROTEIN-RELATED"/>
    <property type="match status" value="1"/>
</dbReference>
<dbReference type="InterPro" id="IPR021858">
    <property type="entry name" value="Fun_TF"/>
</dbReference>
<proteinExistence type="predicted"/>
<organism evidence="2 3">
    <name type="scientific">Fonsecaea multimorphosa CBS 102226</name>
    <dbReference type="NCBI Taxonomy" id="1442371"/>
    <lineage>
        <taxon>Eukaryota</taxon>
        <taxon>Fungi</taxon>
        <taxon>Dikarya</taxon>
        <taxon>Ascomycota</taxon>
        <taxon>Pezizomycotina</taxon>
        <taxon>Eurotiomycetes</taxon>
        <taxon>Chaetothyriomycetidae</taxon>
        <taxon>Chaetothyriales</taxon>
        <taxon>Herpotrichiellaceae</taxon>
        <taxon>Fonsecaea</taxon>
    </lineage>
</organism>
<dbReference type="InterPro" id="IPR053178">
    <property type="entry name" value="Osmoadaptation_assoc"/>
</dbReference>
<reference evidence="2 3" key="1">
    <citation type="submission" date="2015-01" db="EMBL/GenBank/DDBJ databases">
        <title>The Genome Sequence of Fonsecaea multimorphosa CBS 102226.</title>
        <authorList>
            <consortium name="The Broad Institute Genomics Platform"/>
            <person name="Cuomo C."/>
            <person name="de Hoog S."/>
            <person name="Gorbushina A."/>
            <person name="Stielow B."/>
            <person name="Teixiera M."/>
            <person name="Abouelleil A."/>
            <person name="Chapman S.B."/>
            <person name="Priest M."/>
            <person name="Young S.K."/>
            <person name="Wortman J."/>
            <person name="Nusbaum C."/>
            <person name="Birren B."/>
        </authorList>
    </citation>
    <scope>NUCLEOTIDE SEQUENCE [LARGE SCALE GENOMIC DNA]</scope>
    <source>
        <strain evidence="2 3">CBS 102226</strain>
    </source>
</reference>
<name>A0A0D2GTD0_9EURO</name>
<dbReference type="VEuPathDB" id="FungiDB:Z520_11582"/>
<evidence type="ECO:0008006" key="4">
    <source>
        <dbReference type="Google" id="ProtNLM"/>
    </source>
</evidence>
<dbReference type="EMBL" id="KN848101">
    <property type="protein sequence ID" value="KIX92730.1"/>
    <property type="molecule type" value="Genomic_DNA"/>
</dbReference>
<evidence type="ECO:0000313" key="2">
    <source>
        <dbReference type="EMBL" id="KIX92730.1"/>
    </source>
</evidence>
<accession>A0A0D2GTD0</accession>
<dbReference type="GeneID" id="27717328"/>
<keyword evidence="3" id="KW-1185">Reference proteome</keyword>
<protein>
    <recommendedName>
        <fullName evidence="4">Transcription factor domain-containing protein</fullName>
    </recommendedName>
</protein>
<dbReference type="Proteomes" id="UP000053411">
    <property type="component" value="Unassembled WGS sequence"/>
</dbReference>